<comment type="caution">
    <text evidence="2">The sequence shown here is derived from an EMBL/GenBank/DDBJ whole genome shotgun (WGS) entry which is preliminary data.</text>
</comment>
<dbReference type="GO" id="GO:0016747">
    <property type="term" value="F:acyltransferase activity, transferring groups other than amino-acyl groups"/>
    <property type="evidence" value="ECO:0007669"/>
    <property type="project" value="InterPro"/>
</dbReference>
<organism evidence="2 3">
    <name type="scientific">Cymbomonas tetramitiformis</name>
    <dbReference type="NCBI Taxonomy" id="36881"/>
    <lineage>
        <taxon>Eukaryota</taxon>
        <taxon>Viridiplantae</taxon>
        <taxon>Chlorophyta</taxon>
        <taxon>Pyramimonadophyceae</taxon>
        <taxon>Pyramimonadales</taxon>
        <taxon>Pyramimonadaceae</taxon>
        <taxon>Cymbomonas</taxon>
    </lineage>
</organism>
<dbReference type="Pfam" id="PF00583">
    <property type="entry name" value="Acetyltransf_1"/>
    <property type="match status" value="1"/>
</dbReference>
<dbReference type="CDD" id="cd04301">
    <property type="entry name" value="NAT_SF"/>
    <property type="match status" value="1"/>
</dbReference>
<reference evidence="2 3" key="1">
    <citation type="journal article" date="2015" name="Genome Biol. Evol.">
        <title>Comparative Genomics of a Bacterivorous Green Alga Reveals Evolutionary Causalities and Consequences of Phago-Mixotrophic Mode of Nutrition.</title>
        <authorList>
            <person name="Burns J.A."/>
            <person name="Paasch A."/>
            <person name="Narechania A."/>
            <person name="Kim E."/>
        </authorList>
    </citation>
    <scope>NUCLEOTIDE SEQUENCE [LARGE SCALE GENOMIC DNA]</scope>
    <source>
        <strain evidence="2 3">PLY_AMNH</strain>
    </source>
</reference>
<dbReference type="AlphaFoldDB" id="A0AAE0GX95"/>
<evidence type="ECO:0000313" key="3">
    <source>
        <dbReference type="Proteomes" id="UP001190700"/>
    </source>
</evidence>
<dbReference type="PANTHER" id="PTHR47489">
    <property type="entry name" value="ACYL-COA N-ACYLTRANSFERASES (NAT) SUPERFAMILY PROTEIN"/>
    <property type="match status" value="1"/>
</dbReference>
<dbReference type="InterPro" id="IPR016181">
    <property type="entry name" value="Acyl_CoA_acyltransferase"/>
</dbReference>
<dbReference type="Proteomes" id="UP001190700">
    <property type="component" value="Unassembled WGS sequence"/>
</dbReference>
<accession>A0AAE0GX95</accession>
<dbReference type="SUPFAM" id="SSF55729">
    <property type="entry name" value="Acyl-CoA N-acyltransferases (Nat)"/>
    <property type="match status" value="1"/>
</dbReference>
<protein>
    <recommendedName>
        <fullName evidence="1">N-acetyltransferase domain-containing protein</fullName>
    </recommendedName>
</protein>
<dbReference type="EMBL" id="LGRX02001503">
    <property type="protein sequence ID" value="KAK3286075.1"/>
    <property type="molecule type" value="Genomic_DNA"/>
</dbReference>
<dbReference type="Gene3D" id="3.40.630.30">
    <property type="match status" value="1"/>
</dbReference>
<feature type="domain" description="N-acetyltransferase" evidence="1">
    <location>
        <begin position="1"/>
        <end position="166"/>
    </location>
</feature>
<dbReference type="InterPro" id="IPR000182">
    <property type="entry name" value="GNAT_dom"/>
</dbReference>
<gene>
    <name evidence="2" type="ORF">CYMTET_6350</name>
</gene>
<keyword evidence="3" id="KW-1185">Reference proteome</keyword>
<evidence type="ECO:0000313" key="2">
    <source>
        <dbReference type="EMBL" id="KAK3286075.1"/>
    </source>
</evidence>
<dbReference type="PANTHER" id="PTHR47489:SF2">
    <property type="entry name" value="GCN5-RELATED N-ACETYLTRANSFERASE 5, CHLOROPLASTIC"/>
    <property type="match status" value="1"/>
</dbReference>
<proteinExistence type="predicted"/>
<name>A0AAE0GX95_9CHLO</name>
<dbReference type="PROSITE" id="PS51186">
    <property type="entry name" value="GNAT"/>
    <property type="match status" value="1"/>
</dbReference>
<evidence type="ECO:0000259" key="1">
    <source>
        <dbReference type="PROSITE" id="PS51186"/>
    </source>
</evidence>
<sequence>MSALQGVHTHEHRQGVCTLEHTRQGCALVPQGNAHTSAASWGVRGAHLTPRGWELVGTVEVSFKDDMRGPFLTLNPPSGVPYLCNMAVCTDRRRCGIGARLLHSAEAHALRISKKSSPELYLHCRLIDIPALKLYEGAGYKSKGTDMIFMSLAGQKRRQLMTKMLQ</sequence>